<evidence type="ECO:0000256" key="5">
    <source>
        <dbReference type="ARBA" id="ARBA00023136"/>
    </source>
</evidence>
<dbReference type="PANTHER" id="PTHR30618">
    <property type="entry name" value="NCS1 FAMILY PURINE/PYRIMIDINE TRANSPORTER"/>
    <property type="match status" value="1"/>
</dbReference>
<dbReference type="InterPro" id="IPR001248">
    <property type="entry name" value="Pur-cyt_permease"/>
</dbReference>
<gene>
    <name evidence="7" type="ORF">G7Y89_g9544</name>
</gene>
<comment type="caution">
    <text evidence="7">The sequence shown here is derived from an EMBL/GenBank/DDBJ whole genome shotgun (WGS) entry which is preliminary data.</text>
</comment>
<feature type="transmembrane region" description="Helical" evidence="6">
    <location>
        <begin position="444"/>
        <end position="470"/>
    </location>
</feature>
<feature type="transmembrane region" description="Helical" evidence="6">
    <location>
        <begin position="82"/>
        <end position="102"/>
    </location>
</feature>
<feature type="transmembrane region" description="Helical" evidence="6">
    <location>
        <begin position="338"/>
        <end position="358"/>
    </location>
</feature>
<dbReference type="AlphaFoldDB" id="A0A8H4RGN5"/>
<dbReference type="PANTHER" id="PTHR30618:SF15">
    <property type="entry name" value="NICOTINAMIDE RIBOSIDE TRANSPORTER 1-RELATED"/>
    <property type="match status" value="1"/>
</dbReference>
<feature type="transmembrane region" description="Helical" evidence="6">
    <location>
        <begin position="400"/>
        <end position="424"/>
    </location>
</feature>
<evidence type="ECO:0000256" key="1">
    <source>
        <dbReference type="ARBA" id="ARBA00004141"/>
    </source>
</evidence>
<dbReference type="CDD" id="cd11482">
    <property type="entry name" value="SLC-NCS1sbd_NRT1-like"/>
    <property type="match status" value="1"/>
</dbReference>
<evidence type="ECO:0000313" key="8">
    <source>
        <dbReference type="Proteomes" id="UP000566819"/>
    </source>
</evidence>
<dbReference type="Proteomes" id="UP000566819">
    <property type="component" value="Unassembled WGS sequence"/>
</dbReference>
<keyword evidence="8" id="KW-1185">Reference proteome</keyword>
<comment type="subcellular location">
    <subcellularLocation>
        <location evidence="1">Membrane</location>
        <topology evidence="1">Multi-pass membrane protein</topology>
    </subcellularLocation>
</comment>
<organism evidence="7 8">
    <name type="scientific">Cudoniella acicularis</name>
    <dbReference type="NCBI Taxonomy" id="354080"/>
    <lineage>
        <taxon>Eukaryota</taxon>
        <taxon>Fungi</taxon>
        <taxon>Dikarya</taxon>
        <taxon>Ascomycota</taxon>
        <taxon>Pezizomycotina</taxon>
        <taxon>Leotiomycetes</taxon>
        <taxon>Helotiales</taxon>
        <taxon>Tricladiaceae</taxon>
        <taxon>Cudoniella</taxon>
    </lineage>
</organism>
<feature type="transmembrane region" description="Helical" evidence="6">
    <location>
        <begin position="378"/>
        <end position="394"/>
    </location>
</feature>
<protein>
    <recommendedName>
        <fullName evidence="9">Uracil permease</fullName>
    </recommendedName>
</protein>
<dbReference type="Pfam" id="PF02133">
    <property type="entry name" value="Transp_cyt_pur"/>
    <property type="match status" value="1"/>
</dbReference>
<evidence type="ECO:0008006" key="9">
    <source>
        <dbReference type="Google" id="ProtNLM"/>
    </source>
</evidence>
<feature type="transmembrane region" description="Helical" evidence="6">
    <location>
        <begin position="179"/>
        <end position="196"/>
    </location>
</feature>
<dbReference type="GO" id="GO:0015205">
    <property type="term" value="F:nucleobase transmembrane transporter activity"/>
    <property type="evidence" value="ECO:0007669"/>
    <property type="project" value="TreeGrafter"/>
</dbReference>
<evidence type="ECO:0000256" key="2">
    <source>
        <dbReference type="ARBA" id="ARBA00008974"/>
    </source>
</evidence>
<evidence type="ECO:0000256" key="6">
    <source>
        <dbReference type="SAM" id="Phobius"/>
    </source>
</evidence>
<dbReference type="EMBL" id="JAAMPI010000787">
    <property type="protein sequence ID" value="KAF4628608.1"/>
    <property type="molecule type" value="Genomic_DNA"/>
</dbReference>
<accession>A0A8H4RGN5</accession>
<feature type="transmembrane region" description="Helical" evidence="6">
    <location>
        <begin position="490"/>
        <end position="508"/>
    </location>
</feature>
<reference evidence="7 8" key="1">
    <citation type="submission" date="2020-03" db="EMBL/GenBank/DDBJ databases">
        <title>Draft Genome Sequence of Cudoniella acicularis.</title>
        <authorList>
            <person name="Buettner E."/>
            <person name="Kellner H."/>
        </authorList>
    </citation>
    <scope>NUCLEOTIDE SEQUENCE [LARGE SCALE GENOMIC DNA]</scope>
    <source>
        <strain evidence="7 8">DSM 108380</strain>
    </source>
</reference>
<comment type="similarity">
    <text evidence="2">Belongs to the purine-cytosine permease (2.A.39) family.</text>
</comment>
<feature type="transmembrane region" description="Helical" evidence="6">
    <location>
        <begin position="286"/>
        <end position="305"/>
    </location>
</feature>
<keyword evidence="5 6" id="KW-0472">Membrane</keyword>
<name>A0A8H4RGN5_9HELO</name>
<dbReference type="GO" id="GO:0005886">
    <property type="term" value="C:plasma membrane"/>
    <property type="evidence" value="ECO:0007669"/>
    <property type="project" value="TreeGrafter"/>
</dbReference>
<evidence type="ECO:0000256" key="3">
    <source>
        <dbReference type="ARBA" id="ARBA00022692"/>
    </source>
</evidence>
<evidence type="ECO:0000313" key="7">
    <source>
        <dbReference type="EMBL" id="KAF4628608.1"/>
    </source>
</evidence>
<dbReference type="OrthoDB" id="2018619at2759"/>
<dbReference type="Gene3D" id="1.10.4160.10">
    <property type="entry name" value="Hydantoin permease"/>
    <property type="match status" value="1"/>
</dbReference>
<evidence type="ECO:0000256" key="4">
    <source>
        <dbReference type="ARBA" id="ARBA00022989"/>
    </source>
</evidence>
<proteinExistence type="inferred from homology"/>
<dbReference type="InterPro" id="IPR045225">
    <property type="entry name" value="Uracil/uridine/allantoin_perm"/>
</dbReference>
<keyword evidence="4 6" id="KW-1133">Transmembrane helix</keyword>
<feature type="transmembrane region" description="Helical" evidence="6">
    <location>
        <begin position="203"/>
        <end position="225"/>
    </location>
</feature>
<keyword evidence="3 6" id="KW-0812">Transmembrane</keyword>
<sequence length="559" mass="61720">MVSEKTKERVAYWATKLECPVDEDANYENTYWCNRDLIPIPDDRRTWTWQGFAGYWIITGANNSAWTAGSTLLALGLSVSQAMGVIVGSSLIISMIAVVAGWMGSHDYLGFTVMSRASWGMIGGFWPVLNRIVTACIWMGVQTYWGGQAVKIILGAVIGPKYAYMENTLPLSANVDTCSLISFFIFLAVFCPMLLIPPEKLQLPLKIAFAIIVCNIFGMLIWSVRTAHGAGSLINSPATESGSTLNWNIVYGIQAILGLWSGGIVGQSDWTRYAKTPNASLLGQGVTCPLTIIITALCGVIITNATKQIYGEYFWNPFELLLHIQSVSMTPAARAGTFFAGLAFLASQMALCIVLNAISTGMDMAALCPRWINIRRGCYILTVIAVAICPWNFVNNVTTFITVLSGWSIFLSGMTGILIFDYFLVRKCQLHKADLYQGNSESAYWYIAGFNWRAIVAWIMGVWPLLPGFIRRVQGVSDGSGWDHVYDLSYFFGFFVSGVIHWVLHILFPTKKQTGASPFQMELHKTRGQHIHGQYVGSTSSRDYSDEVVVSVGKEKEGI</sequence>